<dbReference type="Proteomes" id="UP000475862">
    <property type="component" value="Unassembled WGS sequence"/>
</dbReference>
<proteinExistence type="predicted"/>
<sequence>SHKILIKHHRLPNEGNRLVNVPTTTKVENVQIDVSFSLNDKASSRHKQMNYENMIFNVQKLIDYDTSQIFLININTKQKYLKFLFVIIKHHKSCPIYIYNFQYYKIISRSSGYRLLYIRCCVDHYYNIIIGVLNLNPMIDIIYFDSAKKKLSIFIKKKTKQIRIFKMPINSIIMLFEEKLMENLVLNFLILDLNTNNFMIFQLQNYKLIFAILIYFKLETYTSCLNRFFFVYHLILGYSGHSNIYHLIHNPVENILP</sequence>
<dbReference type="AlphaFoldDB" id="A0A6G0TZV5"/>
<feature type="non-terminal residue" evidence="1">
    <location>
        <position position="1"/>
    </location>
</feature>
<gene>
    <name evidence="1" type="ORF">AGLY_003699</name>
</gene>
<name>A0A6G0TZV5_APHGL</name>
<organism evidence="1 2">
    <name type="scientific">Aphis glycines</name>
    <name type="common">Soybean aphid</name>
    <dbReference type="NCBI Taxonomy" id="307491"/>
    <lineage>
        <taxon>Eukaryota</taxon>
        <taxon>Metazoa</taxon>
        <taxon>Ecdysozoa</taxon>
        <taxon>Arthropoda</taxon>
        <taxon>Hexapoda</taxon>
        <taxon>Insecta</taxon>
        <taxon>Pterygota</taxon>
        <taxon>Neoptera</taxon>
        <taxon>Paraneoptera</taxon>
        <taxon>Hemiptera</taxon>
        <taxon>Sternorrhyncha</taxon>
        <taxon>Aphidomorpha</taxon>
        <taxon>Aphidoidea</taxon>
        <taxon>Aphididae</taxon>
        <taxon>Aphidini</taxon>
        <taxon>Aphis</taxon>
        <taxon>Aphis</taxon>
    </lineage>
</organism>
<accession>A0A6G0TZV5</accession>
<comment type="caution">
    <text evidence="1">The sequence shown here is derived from an EMBL/GenBank/DDBJ whole genome shotgun (WGS) entry which is preliminary data.</text>
</comment>
<evidence type="ECO:0000313" key="1">
    <source>
        <dbReference type="EMBL" id="KAE9541708.1"/>
    </source>
</evidence>
<keyword evidence="2" id="KW-1185">Reference proteome</keyword>
<evidence type="ECO:0000313" key="2">
    <source>
        <dbReference type="Proteomes" id="UP000475862"/>
    </source>
</evidence>
<protein>
    <submittedName>
        <fullName evidence="1">Uncharacterized protein</fullName>
    </submittedName>
</protein>
<dbReference type="EMBL" id="VYZN01000012">
    <property type="protein sequence ID" value="KAE9541708.1"/>
    <property type="molecule type" value="Genomic_DNA"/>
</dbReference>
<reference evidence="1 2" key="1">
    <citation type="submission" date="2019-08" db="EMBL/GenBank/DDBJ databases">
        <title>The genome of the soybean aphid Biotype 1, its phylome, world population structure and adaptation to the North American continent.</title>
        <authorList>
            <person name="Giordano R."/>
            <person name="Donthu R.K."/>
            <person name="Hernandez A.G."/>
            <person name="Wright C.L."/>
            <person name="Zimin A.V."/>
        </authorList>
    </citation>
    <scope>NUCLEOTIDE SEQUENCE [LARGE SCALE GENOMIC DNA]</scope>
    <source>
        <tissue evidence="1">Whole aphids</tissue>
    </source>
</reference>